<dbReference type="InterPro" id="IPR018639">
    <property type="entry name" value="DUF2062"/>
</dbReference>
<dbReference type="PANTHER" id="PTHR40547:SF1">
    <property type="entry name" value="SLL0298 PROTEIN"/>
    <property type="match status" value="1"/>
</dbReference>
<dbReference type="EMBL" id="FOXA01000001">
    <property type="protein sequence ID" value="SFO82889.1"/>
    <property type="molecule type" value="Genomic_DNA"/>
</dbReference>
<dbReference type="Proteomes" id="UP000199356">
    <property type="component" value="Unassembled WGS sequence"/>
</dbReference>
<keyword evidence="1" id="KW-0472">Membrane</keyword>
<evidence type="ECO:0000256" key="1">
    <source>
        <dbReference type="SAM" id="Phobius"/>
    </source>
</evidence>
<reference evidence="3 4" key="1">
    <citation type="submission" date="2016-10" db="EMBL/GenBank/DDBJ databases">
        <authorList>
            <person name="de Groot N.N."/>
        </authorList>
    </citation>
    <scope>NUCLEOTIDE SEQUENCE [LARGE SCALE GENOMIC DNA]</scope>
    <source>
        <strain evidence="3 4">DSM 19547</strain>
    </source>
</reference>
<gene>
    <name evidence="3" type="ORF">SAMN04488047_10130</name>
</gene>
<feature type="domain" description="DUF2062" evidence="2">
    <location>
        <begin position="26"/>
        <end position="190"/>
    </location>
</feature>
<name>A0A1I5KCZ3_9RHOB</name>
<feature type="transmembrane region" description="Helical" evidence="1">
    <location>
        <begin position="157"/>
        <end position="178"/>
    </location>
</feature>
<keyword evidence="1" id="KW-1133">Transmembrane helix</keyword>
<evidence type="ECO:0000313" key="3">
    <source>
        <dbReference type="EMBL" id="SFO82889.1"/>
    </source>
</evidence>
<keyword evidence="1" id="KW-0812">Transmembrane</keyword>
<dbReference type="RefSeq" id="WP_093416118.1">
    <property type="nucleotide sequence ID" value="NZ_FOXA01000001.1"/>
</dbReference>
<evidence type="ECO:0000259" key="2">
    <source>
        <dbReference type="Pfam" id="PF09835"/>
    </source>
</evidence>
<keyword evidence="4" id="KW-1185">Reference proteome</keyword>
<dbReference type="AlphaFoldDB" id="A0A1I5KCZ3"/>
<dbReference type="PANTHER" id="PTHR40547">
    <property type="entry name" value="SLL0298 PROTEIN"/>
    <property type="match status" value="1"/>
</dbReference>
<organism evidence="3 4">
    <name type="scientific">Tranquillimonas alkanivorans</name>
    <dbReference type="NCBI Taxonomy" id="441119"/>
    <lineage>
        <taxon>Bacteria</taxon>
        <taxon>Pseudomonadati</taxon>
        <taxon>Pseudomonadota</taxon>
        <taxon>Alphaproteobacteria</taxon>
        <taxon>Rhodobacterales</taxon>
        <taxon>Roseobacteraceae</taxon>
        <taxon>Tranquillimonas</taxon>
    </lineage>
</organism>
<feature type="transmembrane region" description="Helical" evidence="1">
    <location>
        <begin position="79"/>
        <end position="102"/>
    </location>
</feature>
<dbReference type="OrthoDB" id="7360463at2"/>
<feature type="transmembrane region" description="Helical" evidence="1">
    <location>
        <begin position="45"/>
        <end position="67"/>
    </location>
</feature>
<accession>A0A1I5KCZ3</accession>
<dbReference type="STRING" id="441119.SAMN04488047_10130"/>
<sequence>MFKRRTPRSYFQVVTDFVYPRGGWTRAARYVGHRLHRLPDPAYKISRGIACGVFVCFTPFFGLHFLMSAALAWLIRGNVVAALLATFFGNPLTFPFIAGISVELGQFMLGYDEPLPLPRIFGAFSNASVEMWQNVHAIFTPEPTHWERLGDFVVQVLLPYTVGGLIPGLIAAGISYAASRPLIGAYQKARIHRMKKNFAKRRVKADAALKAD</sequence>
<protein>
    <recommendedName>
        <fullName evidence="2">DUF2062 domain-containing protein</fullName>
    </recommendedName>
</protein>
<evidence type="ECO:0000313" key="4">
    <source>
        <dbReference type="Proteomes" id="UP000199356"/>
    </source>
</evidence>
<proteinExistence type="predicted"/>
<dbReference type="Pfam" id="PF09835">
    <property type="entry name" value="DUF2062"/>
    <property type="match status" value="1"/>
</dbReference>